<evidence type="ECO:0000256" key="1">
    <source>
        <dbReference type="SAM" id="MobiDB-lite"/>
    </source>
</evidence>
<dbReference type="PANTHER" id="PTHR35024">
    <property type="entry name" value="HYPOTHETICAL CYTOSOLIC PROTEIN"/>
    <property type="match status" value="1"/>
</dbReference>
<dbReference type="EMBL" id="BARV01012030">
    <property type="protein sequence ID" value="GAI14867.1"/>
    <property type="molecule type" value="Genomic_DNA"/>
</dbReference>
<feature type="compositionally biased region" description="Basic and acidic residues" evidence="1">
    <location>
        <begin position="9"/>
        <end position="23"/>
    </location>
</feature>
<comment type="caution">
    <text evidence="2">The sequence shown here is derived from an EMBL/GenBank/DDBJ whole genome shotgun (WGS) entry which is preliminary data.</text>
</comment>
<dbReference type="AlphaFoldDB" id="X1L683"/>
<dbReference type="Pfam" id="PF04519">
    <property type="entry name" value="Bactofilin"/>
    <property type="match status" value="1"/>
</dbReference>
<accession>X1L683</accession>
<dbReference type="InterPro" id="IPR007607">
    <property type="entry name" value="BacA/B"/>
</dbReference>
<gene>
    <name evidence="2" type="ORF">S06H3_22486</name>
</gene>
<name>X1L683_9ZZZZ</name>
<evidence type="ECO:0000313" key="2">
    <source>
        <dbReference type="EMBL" id="GAI14867.1"/>
    </source>
</evidence>
<evidence type="ECO:0008006" key="3">
    <source>
        <dbReference type="Google" id="ProtNLM"/>
    </source>
</evidence>
<proteinExistence type="predicted"/>
<feature type="non-terminal residue" evidence="2">
    <location>
        <position position="190"/>
    </location>
</feature>
<reference evidence="2" key="1">
    <citation type="journal article" date="2014" name="Front. Microbiol.">
        <title>High frequency of phylogenetically diverse reductive dehalogenase-homologous genes in deep subseafloor sedimentary metagenomes.</title>
        <authorList>
            <person name="Kawai M."/>
            <person name="Futagami T."/>
            <person name="Toyoda A."/>
            <person name="Takaki Y."/>
            <person name="Nishi S."/>
            <person name="Hori S."/>
            <person name="Arai W."/>
            <person name="Tsubouchi T."/>
            <person name="Morono Y."/>
            <person name="Uchiyama I."/>
            <person name="Ito T."/>
            <person name="Fujiyama A."/>
            <person name="Inagaki F."/>
            <person name="Takami H."/>
        </authorList>
    </citation>
    <scope>NUCLEOTIDE SEQUENCE</scope>
    <source>
        <strain evidence="2">Expedition CK06-06</strain>
    </source>
</reference>
<organism evidence="2">
    <name type="scientific">marine sediment metagenome</name>
    <dbReference type="NCBI Taxonomy" id="412755"/>
    <lineage>
        <taxon>unclassified sequences</taxon>
        <taxon>metagenomes</taxon>
        <taxon>ecological metagenomes</taxon>
    </lineage>
</organism>
<feature type="region of interest" description="Disordered" evidence="1">
    <location>
        <begin position="1"/>
        <end position="43"/>
    </location>
</feature>
<dbReference type="PANTHER" id="PTHR35024:SF4">
    <property type="entry name" value="POLYMER-FORMING CYTOSKELETAL PROTEIN"/>
    <property type="match status" value="1"/>
</dbReference>
<protein>
    <recommendedName>
        <fullName evidence="3">Cell shape determination protein CcmA</fullName>
    </recommendedName>
</protein>
<sequence>MFDSEIGEDSIHGRAPAEEKNEPDIGTTDNLRGMTQADDSIRADDIEENAGEMGSSSTIKPGASFRAAFALPRRAEKDSFAVGSTTVFRGKIRTAGDIRIDGIYEGSIETRGDLTFGPTASFRGRIQVSGNIYIDGIYEGEIETTGDLVIGEQAKVLSDIAAHSVAIAGAVKGDINAQRVEVLETGHIWG</sequence>